<keyword evidence="1" id="KW-0812">Transmembrane</keyword>
<evidence type="ECO:0000256" key="1">
    <source>
        <dbReference type="SAM" id="Phobius"/>
    </source>
</evidence>
<proteinExistence type="predicted"/>
<evidence type="ECO:0000313" key="2">
    <source>
        <dbReference type="EMBL" id="JAC52712.1"/>
    </source>
</evidence>
<dbReference type="AlphaFoldDB" id="A0A034WEJ8"/>
<sequence>MSNCWRKKLSASSHFFLKRHADIAFLAHVTHTCCGRVSPFSILTSANVVIFCHSESSPNIEIICVQPTFVEMQMRQSCTLFVSILQQAAATTAAAFAPVYTLRPAGYVRRTEMTTNNKTHAQTKCRKVTATQRERGERTTDDGSCNWRHNFAKTVALLLGCSFALLQIYTHTMSGQGTNEARLWQLLAATLLRVYLTLLLIAKSRRLTR</sequence>
<keyword evidence="1" id="KW-1133">Transmembrane helix</keyword>
<feature type="transmembrane region" description="Helical" evidence="1">
    <location>
        <begin position="151"/>
        <end position="170"/>
    </location>
</feature>
<organism evidence="2">
    <name type="scientific">Bactrocera dorsalis</name>
    <name type="common">Oriental fruit fly</name>
    <name type="synonym">Dacus dorsalis</name>
    <dbReference type="NCBI Taxonomy" id="27457"/>
    <lineage>
        <taxon>Eukaryota</taxon>
        <taxon>Metazoa</taxon>
        <taxon>Ecdysozoa</taxon>
        <taxon>Arthropoda</taxon>
        <taxon>Hexapoda</taxon>
        <taxon>Insecta</taxon>
        <taxon>Pterygota</taxon>
        <taxon>Neoptera</taxon>
        <taxon>Endopterygota</taxon>
        <taxon>Diptera</taxon>
        <taxon>Brachycera</taxon>
        <taxon>Muscomorpha</taxon>
        <taxon>Tephritoidea</taxon>
        <taxon>Tephritidae</taxon>
        <taxon>Bactrocera</taxon>
        <taxon>Bactrocera</taxon>
    </lineage>
</organism>
<protein>
    <recommendedName>
        <fullName evidence="3">Transmembrane protein</fullName>
    </recommendedName>
</protein>
<dbReference type="EMBL" id="GAKP01006240">
    <property type="protein sequence ID" value="JAC52712.1"/>
    <property type="molecule type" value="Transcribed_RNA"/>
</dbReference>
<reference evidence="2" key="1">
    <citation type="journal article" date="2014" name="BMC Genomics">
        <title>Characterizing the developmental transcriptome of the oriental fruit fly, Bactrocera dorsalis (Diptera: Tephritidae) through comparative genomic analysis with Drosophila melanogaster utilizing modENCODE datasets.</title>
        <authorList>
            <person name="Geib S.M."/>
            <person name="Calla B."/>
            <person name="Hall B."/>
            <person name="Hou S."/>
            <person name="Manoukis N.C."/>
        </authorList>
    </citation>
    <scope>NUCLEOTIDE SEQUENCE</scope>
    <source>
        <strain evidence="2">Punador</strain>
    </source>
</reference>
<accession>A0A034WEJ8</accession>
<feature type="transmembrane region" description="Helical" evidence="1">
    <location>
        <begin position="182"/>
        <end position="202"/>
    </location>
</feature>
<evidence type="ECO:0008006" key="3">
    <source>
        <dbReference type="Google" id="ProtNLM"/>
    </source>
</evidence>
<name>A0A034WEJ8_BACDO</name>
<keyword evidence="1" id="KW-0472">Membrane</keyword>